<dbReference type="Pfam" id="PF00169">
    <property type="entry name" value="PH"/>
    <property type="match status" value="1"/>
</dbReference>
<dbReference type="PROSITE" id="PS00411">
    <property type="entry name" value="KINESIN_MOTOR_1"/>
    <property type="match status" value="1"/>
</dbReference>
<keyword evidence="3" id="KW-0963">Cytoplasm</keyword>
<evidence type="ECO:0000256" key="11">
    <source>
        <dbReference type="SAM" id="MobiDB-lite"/>
    </source>
</evidence>
<evidence type="ECO:0000256" key="5">
    <source>
        <dbReference type="ARBA" id="ARBA00022741"/>
    </source>
</evidence>
<dbReference type="SMART" id="SM00129">
    <property type="entry name" value="KISc"/>
    <property type="match status" value="1"/>
</dbReference>
<feature type="binding site" evidence="10">
    <location>
        <begin position="100"/>
        <end position="107"/>
    </location>
    <ligand>
        <name>ATP</name>
        <dbReference type="ChEBI" id="CHEBI:30616"/>
    </ligand>
</feature>
<evidence type="ECO:0000313" key="15">
    <source>
        <dbReference type="EMBL" id="SPO40546.1"/>
    </source>
</evidence>
<evidence type="ECO:0000256" key="9">
    <source>
        <dbReference type="ARBA" id="ARBA00023212"/>
    </source>
</evidence>
<evidence type="ECO:0000313" key="16">
    <source>
        <dbReference type="Proteomes" id="UP000323386"/>
    </source>
</evidence>
<evidence type="ECO:0000256" key="3">
    <source>
        <dbReference type="ARBA" id="ARBA00022490"/>
    </source>
</evidence>
<keyword evidence="9" id="KW-0206">Cytoskeleton</keyword>
<comment type="similarity">
    <text evidence="10">Belongs to the TRAFAC class myosin-kinesin ATPase superfamily. Kinesin family.</text>
</comment>
<dbReference type="InterPro" id="IPR049780">
    <property type="entry name" value="PH_KIFIA_KIFIB"/>
</dbReference>
<dbReference type="FunFam" id="3.40.850.10:FF:000047">
    <property type="entry name" value="Kinesin family protein"/>
    <property type="match status" value="1"/>
</dbReference>
<evidence type="ECO:0000256" key="10">
    <source>
        <dbReference type="PROSITE-ProRule" id="PRU00283"/>
    </source>
</evidence>
<dbReference type="GO" id="GO:0008574">
    <property type="term" value="F:plus-end-directed microtubule motor activity"/>
    <property type="evidence" value="ECO:0007669"/>
    <property type="project" value="UniProtKB-ARBA"/>
</dbReference>
<dbReference type="PROSITE" id="PS50003">
    <property type="entry name" value="PH_DOMAIN"/>
    <property type="match status" value="1"/>
</dbReference>
<keyword evidence="2" id="KW-0813">Transport</keyword>
<dbReference type="SUPFAM" id="SSF50729">
    <property type="entry name" value="PH domain-like"/>
    <property type="match status" value="1"/>
</dbReference>
<dbReference type="InterPro" id="IPR027417">
    <property type="entry name" value="P-loop_NTPase"/>
</dbReference>
<dbReference type="Proteomes" id="UP000323386">
    <property type="component" value="Unassembled WGS sequence"/>
</dbReference>
<dbReference type="GO" id="GO:0005524">
    <property type="term" value="F:ATP binding"/>
    <property type="evidence" value="ECO:0007669"/>
    <property type="project" value="UniProtKB-UniRule"/>
</dbReference>
<keyword evidence="16" id="KW-1185">Reference proteome</keyword>
<feature type="region of interest" description="Disordered" evidence="11">
    <location>
        <begin position="1124"/>
        <end position="1176"/>
    </location>
</feature>
<dbReference type="Gene3D" id="3.40.850.10">
    <property type="entry name" value="Kinesin motor domain"/>
    <property type="match status" value="1"/>
</dbReference>
<evidence type="ECO:0000256" key="8">
    <source>
        <dbReference type="ARBA" id="ARBA00023175"/>
    </source>
</evidence>
<dbReference type="SMART" id="SM00233">
    <property type="entry name" value="PH"/>
    <property type="match status" value="1"/>
</dbReference>
<dbReference type="PROSITE" id="PS50006">
    <property type="entry name" value="FHA_DOMAIN"/>
    <property type="match status" value="1"/>
</dbReference>
<keyword evidence="5 10" id="KW-0547">Nucleotide-binding</keyword>
<dbReference type="InterPro" id="IPR011993">
    <property type="entry name" value="PH-like_dom_sf"/>
</dbReference>
<evidence type="ECO:0000259" key="12">
    <source>
        <dbReference type="PROSITE" id="PS50003"/>
    </source>
</evidence>
<feature type="compositionally biased region" description="Gly residues" evidence="11">
    <location>
        <begin position="1457"/>
        <end position="1470"/>
    </location>
</feature>
<dbReference type="GO" id="GO:0008017">
    <property type="term" value="F:microtubule binding"/>
    <property type="evidence" value="ECO:0007669"/>
    <property type="project" value="InterPro"/>
</dbReference>
<dbReference type="GO" id="GO:0005874">
    <property type="term" value="C:microtubule"/>
    <property type="evidence" value="ECO:0007669"/>
    <property type="project" value="UniProtKB-KW"/>
</dbReference>
<dbReference type="InterPro" id="IPR022140">
    <property type="entry name" value="Kinesin-like_KIF1-typ"/>
</dbReference>
<dbReference type="InterPro" id="IPR001752">
    <property type="entry name" value="Kinesin_motor_dom"/>
</dbReference>
<dbReference type="Pfam" id="PF12473">
    <property type="entry name" value="DUF3694"/>
    <property type="match status" value="1"/>
</dbReference>
<dbReference type="Pfam" id="PF16183">
    <property type="entry name" value="Kinesin_assoc"/>
    <property type="match status" value="1"/>
</dbReference>
<feature type="region of interest" description="Disordered" evidence="11">
    <location>
        <begin position="1448"/>
        <end position="1474"/>
    </location>
</feature>
<keyword evidence="7" id="KW-0175">Coiled coil</keyword>
<dbReference type="CDD" id="cd22705">
    <property type="entry name" value="FHA_KIF1"/>
    <property type="match status" value="1"/>
</dbReference>
<reference evidence="15 16" key="1">
    <citation type="submission" date="2018-03" db="EMBL/GenBank/DDBJ databases">
        <authorList>
            <person name="Guldener U."/>
        </authorList>
    </citation>
    <scope>NUCLEOTIDE SEQUENCE [LARGE SCALE GENOMIC DNA]</scope>
    <source>
        <strain evidence="15 16">DAOM196992</strain>
    </source>
</reference>
<dbReference type="Pfam" id="PF12423">
    <property type="entry name" value="KIF1B"/>
    <property type="match status" value="1"/>
</dbReference>
<name>A0A5C3F8Z3_9BASI</name>
<comment type="subcellular location">
    <subcellularLocation>
        <location evidence="1">Cytoplasm</location>
        <location evidence="1">Cytoskeleton</location>
    </subcellularLocation>
</comment>
<keyword evidence="6 10" id="KW-0067">ATP-binding</keyword>
<keyword evidence="8 10" id="KW-0505">Motor protein</keyword>
<feature type="region of interest" description="Disordered" evidence="11">
    <location>
        <begin position="599"/>
        <end position="628"/>
    </location>
</feature>
<dbReference type="Gene3D" id="2.30.29.30">
    <property type="entry name" value="Pleckstrin-homology domain (PH domain)/Phosphotyrosine-binding domain (PTB)"/>
    <property type="match status" value="1"/>
</dbReference>
<evidence type="ECO:0000256" key="4">
    <source>
        <dbReference type="ARBA" id="ARBA00022701"/>
    </source>
</evidence>
<dbReference type="InterPro" id="IPR000253">
    <property type="entry name" value="FHA_dom"/>
</dbReference>
<dbReference type="Pfam" id="PF00498">
    <property type="entry name" value="FHA"/>
    <property type="match status" value="1"/>
</dbReference>
<dbReference type="EMBL" id="OOIP01000020">
    <property type="protein sequence ID" value="SPO40546.1"/>
    <property type="molecule type" value="Genomic_DNA"/>
</dbReference>
<feature type="compositionally biased region" description="Low complexity" evidence="11">
    <location>
        <begin position="988"/>
        <end position="1011"/>
    </location>
</feature>
<dbReference type="PANTHER" id="PTHR47117">
    <property type="entry name" value="STAR-RELATED LIPID TRANSFER PROTEIN 9"/>
    <property type="match status" value="1"/>
</dbReference>
<dbReference type="CDD" id="cd01233">
    <property type="entry name" value="PH_KIFIA_KIFIB"/>
    <property type="match status" value="1"/>
</dbReference>
<gene>
    <name evidence="15" type="ORF">PSFLO_06028</name>
</gene>
<dbReference type="PROSITE" id="PS50067">
    <property type="entry name" value="KINESIN_MOTOR_2"/>
    <property type="match status" value="1"/>
</dbReference>
<dbReference type="InterPro" id="IPR036961">
    <property type="entry name" value="Kinesin_motor_dom_sf"/>
</dbReference>
<evidence type="ECO:0000259" key="14">
    <source>
        <dbReference type="PROSITE" id="PS50067"/>
    </source>
</evidence>
<evidence type="ECO:0000256" key="1">
    <source>
        <dbReference type="ARBA" id="ARBA00004245"/>
    </source>
</evidence>
<dbReference type="SUPFAM" id="SSF49879">
    <property type="entry name" value="SMAD/FHA domain"/>
    <property type="match status" value="1"/>
</dbReference>
<dbReference type="SUPFAM" id="SSF52540">
    <property type="entry name" value="P-loop containing nucleoside triphosphate hydrolases"/>
    <property type="match status" value="1"/>
</dbReference>
<dbReference type="PRINTS" id="PR00380">
    <property type="entry name" value="KINESINHEAVY"/>
</dbReference>
<dbReference type="Gene3D" id="6.10.250.2520">
    <property type="match status" value="1"/>
</dbReference>
<dbReference type="InterPro" id="IPR001849">
    <property type="entry name" value="PH_domain"/>
</dbReference>
<protein>
    <submittedName>
        <fullName evidence="15">Probable Kinesin-3 motor protein</fullName>
    </submittedName>
</protein>
<dbReference type="InterPro" id="IPR019821">
    <property type="entry name" value="Kinesin_motor_CS"/>
</dbReference>
<evidence type="ECO:0000256" key="7">
    <source>
        <dbReference type="ARBA" id="ARBA00023054"/>
    </source>
</evidence>
<dbReference type="InterPro" id="IPR032405">
    <property type="entry name" value="Kinesin_assoc"/>
</dbReference>
<evidence type="ECO:0000256" key="6">
    <source>
        <dbReference type="ARBA" id="ARBA00022840"/>
    </source>
</evidence>
<evidence type="ECO:0000259" key="13">
    <source>
        <dbReference type="PROSITE" id="PS50006"/>
    </source>
</evidence>
<dbReference type="Pfam" id="PF00225">
    <property type="entry name" value="Kinesin"/>
    <property type="match status" value="1"/>
</dbReference>
<dbReference type="InterPro" id="IPR008984">
    <property type="entry name" value="SMAD_FHA_dom_sf"/>
</dbReference>
<feature type="domain" description="Kinesin motor" evidence="14">
    <location>
        <begin position="6"/>
        <end position="357"/>
    </location>
</feature>
<evidence type="ECO:0000256" key="2">
    <source>
        <dbReference type="ARBA" id="ARBA00022448"/>
    </source>
</evidence>
<feature type="domain" description="FHA" evidence="13">
    <location>
        <begin position="507"/>
        <end position="558"/>
    </location>
</feature>
<feature type="domain" description="PH" evidence="12">
    <location>
        <begin position="1564"/>
        <end position="1663"/>
    </location>
</feature>
<keyword evidence="4" id="KW-0493">Microtubule</keyword>
<proteinExistence type="inferred from homology"/>
<dbReference type="OrthoDB" id="3176171at2759"/>
<feature type="region of interest" description="Disordered" evidence="11">
    <location>
        <begin position="988"/>
        <end position="1014"/>
    </location>
</feature>
<dbReference type="InterPro" id="IPR022164">
    <property type="entry name" value="Kinesin-like"/>
</dbReference>
<dbReference type="GO" id="GO:0005546">
    <property type="term" value="F:phosphatidylinositol-4,5-bisphosphate binding"/>
    <property type="evidence" value="ECO:0007669"/>
    <property type="project" value="UniProtKB-ARBA"/>
</dbReference>
<organism evidence="15 16">
    <name type="scientific">Pseudozyma flocculosa</name>
    <dbReference type="NCBI Taxonomy" id="84751"/>
    <lineage>
        <taxon>Eukaryota</taxon>
        <taxon>Fungi</taxon>
        <taxon>Dikarya</taxon>
        <taxon>Basidiomycota</taxon>
        <taxon>Ustilaginomycotina</taxon>
        <taxon>Ustilaginomycetes</taxon>
        <taxon>Ustilaginales</taxon>
        <taxon>Ustilaginaceae</taxon>
        <taxon>Pseudozyma</taxon>
    </lineage>
</organism>
<dbReference type="GO" id="GO:0047496">
    <property type="term" value="P:vesicle transport along microtubule"/>
    <property type="evidence" value="ECO:0007669"/>
    <property type="project" value="UniProtKB-ARBA"/>
</dbReference>
<dbReference type="CDD" id="cd01365">
    <property type="entry name" value="KISc_KIF1A_KIF1B"/>
    <property type="match status" value="1"/>
</dbReference>
<accession>A0A5C3F8Z3</accession>
<dbReference type="Gene3D" id="2.60.200.20">
    <property type="match status" value="1"/>
</dbReference>
<sequence length="1674" mass="183609">MSDGGNIKVVVRCRPMNSRERTRGATNLIEFNGDKQLVLSPPQEGDTKENAKASKKKSMPFSFDRAYDENTEQSTLFNYIGIELLEHAFNGFNTCVFAYGQTGSGKSHSMVGYAEAKGLIPLTCSKLFDDVDEKMASDPHLKISVEVSYIEIYNEKVRDLLNPKNKGNLKVREHPSLGPYVEDLSKLVVSSFRDIENLMDEGNKARTVAATNMNETSSRSHAVFTLVLTQKKFDPGTKLEAEKVSRISLVDLAGSERANSTGATGARLKEGANINRSLTTLGKVIAALAIASGEPAAKGKKKAALESFVPYRDSVLTWLLKDSLGGNSKTAMIAAISPADYEETLSTLRYADQAKKIKNKAVVNEDPNAKLIRELKEELEMLRTRVSGGGGVEGEGTWDPTVPPEKQVVRYQTKSGEIKTVTKAELEEQLEQSEKIMSSLNESWEEKLQKTQEIQKEREKALEELGISVDKGNVGVHTPKKLPHLVNLNEDPLMSECLIYQIKPGRTLVGSLESSSEVQIKLSGTNILAEHCIIQNDDGAVTVEAMPDSMTMVNGKRLTPGEPKRLRSGYRVILGDFHVFRFNHPEEVRKARDRVKSTLALSTGDGDNETLAEGESPATRPDSPASGDVDWTYARREYAIARLNGQDVNFDNLNEEDLEKLFEDISKARHKKSIVGGGRPESRASFLDDNASESASSFVRHYSLGAMTDDTSIDPWSQGGSDFGSMRVAGDGATPASAAAAAKEPRSETETLKMKVREYEERFTRMAASSPGLDSPRLDFKVEYTDEQKRLIRWVLGRWRGHTTVSMAEDALSKAVLVKEANVISKELGKDVTYQFTVVDDVPLANPTSNVEAIAGLTEFDDVADPDLARSAKPCMAVKVLDYAHTTAYVWSIAKFEQRLQKMRNLYTFIDKPEYSQHFNWADPFYETPTPSYTFVGSALIPLNPLSRHVTARYRLPILSRHTGKRIGSCSVQLKFVSLSLPAAANGRNGHANGEAMSPTPSSTGSGSRSGAEADLPAGHKLGLQLVVDSVSGISRDDFASVHIQVRLSSLAGPTIAKDEVYPSIPTELADDGSLSDVRLRRTISFILTPETASWMRNGFAPIEFHAKVRPDYLAALERHDADREAARVRPGASADADMSFEPAPAPSPSPSPRTDALTTAERPELGRATTSQGRLSEKEMVSEEKHHILAFVQICELDASGEYRPVPVKAQSTLDPGCFFLRQGLQRKLVINLSHDSGRQFNWTRFSKIELSDVRLLDPRGRVHGSKVTDPIALKAPGKQQGVEFLSNGTSELSLWAWWDSSVHDSLYLNRVTAANHRVLLQLNFEVDVESCARPVRFAMDIALSINGRDAKPPGRLMSLLESATSGSRTLAKASALFSVRLVPPMTKRTRELWRLDTATKYVRGQETLRGWKARGVSLVHDHDRLVRTERRRAEVEGVRALLKASPPLSLSLSPGGEGGSADGEGMGPGSASSEQLMAKVLELWQRAVRDSKMAVLAEESSAEEEARRLAQTAASASAGATATATNAAIAGSVSPLPLPPAQAQAEPVKLTAEVSLVARSDNAAKRGWLMMPVEAFSDQWIKRWFALRRPFLYVYESNSELDEIMAINVASVRVEHDENIEAMLERQHVFGAYTASNSYFLQAPSAKDMEAWMQALDSLYSTRSGGATSEAP</sequence>